<evidence type="ECO:0000313" key="2">
    <source>
        <dbReference type="Proteomes" id="UP000187465"/>
    </source>
</evidence>
<name>A0A1R0X660_9BACL</name>
<dbReference type="RefSeq" id="WP_036685952.1">
    <property type="nucleotide sequence ID" value="NZ_CP009428.1"/>
</dbReference>
<comment type="caution">
    <text evidence="1">The sequence shown here is derived from an EMBL/GenBank/DDBJ whole genome shotgun (WGS) entry which is preliminary data.</text>
</comment>
<evidence type="ECO:0008006" key="3">
    <source>
        <dbReference type="Google" id="ProtNLM"/>
    </source>
</evidence>
<proteinExistence type="predicted"/>
<sequence length="174" mass="19944">MLKKLLPILLIMVMITGCNESRDTTKYEDANFGITFNYPDHWVVTEKYGAPLWLIVSTTDYKPAEGLKGPGVMLFGFKPKDMELVNKWLGDAQTNYNNGAELTKSKASLGELESIKYETEVFEEEGSKGKAIYYVIEEPEMSFMVQFPYSVDEVHKEDMKRIEDILQSIKFTKD</sequence>
<evidence type="ECO:0000313" key="1">
    <source>
        <dbReference type="EMBL" id="OMD30107.1"/>
    </source>
</evidence>
<dbReference type="PROSITE" id="PS51257">
    <property type="entry name" value="PROKAR_LIPOPROTEIN"/>
    <property type="match status" value="1"/>
</dbReference>
<dbReference type="Proteomes" id="UP000187465">
    <property type="component" value="Unassembled WGS sequence"/>
</dbReference>
<organism evidence="1 2">
    <name type="scientific">Paenibacillus odorifer</name>
    <dbReference type="NCBI Taxonomy" id="189426"/>
    <lineage>
        <taxon>Bacteria</taxon>
        <taxon>Bacillati</taxon>
        <taxon>Bacillota</taxon>
        <taxon>Bacilli</taxon>
        <taxon>Bacillales</taxon>
        <taxon>Paenibacillaceae</taxon>
        <taxon>Paenibacillus</taxon>
    </lineage>
</organism>
<dbReference type="GeneID" id="31570869"/>
<reference evidence="1 2" key="1">
    <citation type="submission" date="2016-10" db="EMBL/GenBank/DDBJ databases">
        <title>Paenibacillus species isolates.</title>
        <authorList>
            <person name="Beno S.M."/>
        </authorList>
    </citation>
    <scope>NUCLEOTIDE SEQUENCE [LARGE SCALE GENOMIC DNA]</scope>
    <source>
        <strain evidence="1 2">FSL H7-0604</strain>
    </source>
</reference>
<gene>
    <name evidence="1" type="ORF">BJP51_21405</name>
</gene>
<dbReference type="KEGG" id="pod:PODO_11685"/>
<dbReference type="EMBL" id="MKQP01000027">
    <property type="protein sequence ID" value="OMD30107.1"/>
    <property type="molecule type" value="Genomic_DNA"/>
</dbReference>
<accession>A0A1R0X660</accession>
<dbReference type="AlphaFoldDB" id="A0A1R0X660"/>
<protein>
    <recommendedName>
        <fullName evidence="3">PsbP C-terminal domain-containing protein</fullName>
    </recommendedName>
</protein>